<comment type="caution">
    <text evidence="1">The sequence shown here is derived from an EMBL/GenBank/DDBJ whole genome shotgun (WGS) entry which is preliminary data.</text>
</comment>
<gene>
    <name evidence="1" type="ORF">JFT45_21890</name>
</gene>
<proteinExistence type="predicted"/>
<reference evidence="1" key="1">
    <citation type="submission" date="2020-12" db="EMBL/GenBank/DDBJ databases">
        <title>Antibiotic resistance and phylogeny of Pseudomonas spp. isolated over three decades from chicken meat in the Norwegian food chain.</title>
        <authorList>
            <person name="Moen B."/>
        </authorList>
    </citation>
    <scope>NUCLEOTIDE SEQUENCE</scope>
    <source>
        <strain evidence="1">MF6762</strain>
    </source>
</reference>
<protein>
    <submittedName>
        <fullName evidence="1">Uncharacterized protein</fullName>
    </submittedName>
</protein>
<dbReference type="AlphaFoldDB" id="A0A8I1KA92"/>
<name>A0A8I1KA92_9PSED</name>
<evidence type="ECO:0000313" key="1">
    <source>
        <dbReference type="EMBL" id="MBJ2259155.1"/>
    </source>
</evidence>
<organism evidence="1 2">
    <name type="scientific">Pseudomonas psychrophila</name>
    <dbReference type="NCBI Taxonomy" id="122355"/>
    <lineage>
        <taxon>Bacteria</taxon>
        <taxon>Pseudomonadati</taxon>
        <taxon>Pseudomonadota</taxon>
        <taxon>Gammaproteobacteria</taxon>
        <taxon>Pseudomonadales</taxon>
        <taxon>Pseudomonadaceae</taxon>
        <taxon>Pseudomonas</taxon>
    </lineage>
</organism>
<dbReference type="EMBL" id="JAEKCZ010000026">
    <property type="protein sequence ID" value="MBJ2259155.1"/>
    <property type="molecule type" value="Genomic_DNA"/>
</dbReference>
<evidence type="ECO:0000313" key="2">
    <source>
        <dbReference type="Proteomes" id="UP000658390"/>
    </source>
</evidence>
<accession>A0A8I1KA92</accession>
<sequence length="154" mass="16567">MSVSAYGPDNFGLHKHGVGAQYYVRGSEGRKSLAYPPMDLRECNASKTECALGIGVINGTAEIVSTGETSATMAINFKYQVGRSYSFDANGHKVKQEVPPDVQALQASQVISKRIEVAYGEVVRIPLQYGVEVALCAQKQAADEIVPDRSVCPN</sequence>
<dbReference type="Proteomes" id="UP000658390">
    <property type="component" value="Unassembled WGS sequence"/>
</dbReference>